<reference evidence="2" key="1">
    <citation type="submission" date="2018-12" db="EMBL/GenBank/DDBJ databases">
        <title>Novel natural products biosynthetic potential of the class Ktedonobacteria.</title>
        <authorList>
            <person name="Zheng Y."/>
            <person name="Saitou A."/>
            <person name="Wang C.M."/>
            <person name="Toyoda A."/>
            <person name="Minakuchi Y."/>
            <person name="Sekiguchi Y."/>
            <person name="Ueda K."/>
            <person name="Takano H."/>
            <person name="Sakai Y."/>
            <person name="Yokota A."/>
            <person name="Yabe S."/>
        </authorList>
    </citation>
    <scope>NUCLEOTIDE SEQUENCE</scope>
    <source>
        <strain evidence="2">COM3</strain>
    </source>
</reference>
<accession>A0A455SIZ7</accession>
<evidence type="ECO:0000313" key="2">
    <source>
        <dbReference type="EMBL" id="BBH88413.1"/>
    </source>
</evidence>
<organism evidence="2">
    <name type="scientific">Thermosporothrix sp. COM3</name>
    <dbReference type="NCBI Taxonomy" id="2490863"/>
    <lineage>
        <taxon>Bacteria</taxon>
        <taxon>Bacillati</taxon>
        <taxon>Chloroflexota</taxon>
        <taxon>Ktedonobacteria</taxon>
        <taxon>Ktedonobacterales</taxon>
        <taxon>Thermosporotrichaceae</taxon>
        <taxon>Thermosporothrix</taxon>
    </lineage>
</organism>
<feature type="region of interest" description="Disordered" evidence="1">
    <location>
        <begin position="1"/>
        <end position="30"/>
    </location>
</feature>
<gene>
    <name evidence="2" type="ORF">KTC_31640</name>
</gene>
<dbReference type="EMBL" id="AP019376">
    <property type="protein sequence ID" value="BBH88413.1"/>
    <property type="molecule type" value="Genomic_DNA"/>
</dbReference>
<protein>
    <submittedName>
        <fullName evidence="2">Uncharacterized protein</fullName>
    </submittedName>
</protein>
<feature type="compositionally biased region" description="Polar residues" evidence="1">
    <location>
        <begin position="1"/>
        <end position="13"/>
    </location>
</feature>
<dbReference type="AlphaFoldDB" id="A0A455SIZ7"/>
<name>A0A455SIZ7_9CHLR</name>
<evidence type="ECO:0000256" key="1">
    <source>
        <dbReference type="SAM" id="MobiDB-lite"/>
    </source>
</evidence>
<proteinExistence type="predicted"/>
<sequence length="49" mass="5595">MRIQTRQAGITSTEEQESDAFGMDPEDKRKPYRVAITEEKKTQVAYCAS</sequence>